<reference evidence="2" key="2">
    <citation type="submission" date="2020-05" db="EMBL/GenBank/DDBJ databases">
        <title>Complete genome sequence of Bradyrhizobium diazoefficiens XF6 isolated from soybean nodule.</title>
        <authorList>
            <person name="Noda R."/>
            <person name="Kakizaki K."/>
            <person name="Minamisawa K."/>
        </authorList>
    </citation>
    <scope>NUCLEOTIDE SEQUENCE</scope>
    <source>
        <strain evidence="2">XF6</strain>
    </source>
</reference>
<gene>
    <name evidence="1" type="ORF">XF5B_26550</name>
    <name evidence="2" type="ORF">XF6B_26750</name>
</gene>
<protein>
    <submittedName>
        <fullName evidence="2">Uncharacterized protein</fullName>
    </submittedName>
</protein>
<dbReference type="EMBL" id="AP023095">
    <property type="protein sequence ID" value="BCE55143.1"/>
    <property type="molecule type" value="Genomic_DNA"/>
</dbReference>
<dbReference type="AlphaFoldDB" id="A0A810AEW2"/>
<dbReference type="RefSeq" id="WP_182869707.1">
    <property type="nucleotide sequence ID" value="NZ_AP022638.1"/>
</dbReference>
<evidence type="ECO:0000313" key="1">
    <source>
        <dbReference type="EMBL" id="BCE55143.1"/>
    </source>
</evidence>
<organism evidence="2">
    <name type="scientific">Bradyrhizobium diazoefficiens</name>
    <dbReference type="NCBI Taxonomy" id="1355477"/>
    <lineage>
        <taxon>Bacteria</taxon>
        <taxon>Pseudomonadati</taxon>
        <taxon>Pseudomonadota</taxon>
        <taxon>Alphaproteobacteria</taxon>
        <taxon>Hyphomicrobiales</taxon>
        <taxon>Nitrobacteraceae</taxon>
        <taxon>Bradyrhizobium</taxon>
    </lineage>
</organism>
<reference evidence="1" key="1">
    <citation type="submission" date="2020-05" db="EMBL/GenBank/DDBJ databases">
        <title>Complete genome sequence of Bradyrhizobium diazoefficiens XF5 isolated from soybean nodule.</title>
        <authorList>
            <person name="Noda R."/>
            <person name="Kakizaki K."/>
            <person name="Minamisawa K."/>
        </authorList>
    </citation>
    <scope>NUCLEOTIDE SEQUENCE</scope>
    <source>
        <strain evidence="1">XF5</strain>
    </source>
</reference>
<accession>A0A810AEW2</accession>
<sequence>MTPDYVLTLVQITGPDFTAGIEIDGATVRKADPVLQDMMGMPVDTAREHIRATGWKASLSTSSAEGIVQHEESFEVLKDGKRGYFYFDCVAGRRAINGRSTKAAALQRAQAYLASRGRPAE</sequence>
<evidence type="ECO:0000313" key="2">
    <source>
        <dbReference type="EMBL" id="BCE63876.1"/>
    </source>
</evidence>
<dbReference type="EMBL" id="AP023096">
    <property type="protein sequence ID" value="BCE63876.1"/>
    <property type="molecule type" value="Genomic_DNA"/>
</dbReference>
<proteinExistence type="predicted"/>
<name>A0A810AEW2_9BRAD</name>